<protein>
    <submittedName>
        <fullName evidence="1">Uncharacterized protein</fullName>
    </submittedName>
</protein>
<evidence type="ECO:0000313" key="2">
    <source>
        <dbReference type="Proteomes" id="UP000184295"/>
    </source>
</evidence>
<keyword evidence="2" id="KW-1185">Reference proteome</keyword>
<reference evidence="2" key="1">
    <citation type="submission" date="2016-11" db="EMBL/GenBank/DDBJ databases">
        <authorList>
            <person name="Varghese N."/>
            <person name="Submissions S."/>
        </authorList>
    </citation>
    <scope>NUCLEOTIDE SEQUENCE [LARGE SCALE GENOMIC DNA]</scope>
    <source>
        <strain evidence="2">DSM 19514</strain>
    </source>
</reference>
<dbReference type="AlphaFoldDB" id="A0A1M4UP86"/>
<dbReference type="Proteomes" id="UP000184295">
    <property type="component" value="Unassembled WGS sequence"/>
</dbReference>
<organism evidence="1 2">
    <name type="scientific">Ferrithrix thermotolerans DSM 19514</name>
    <dbReference type="NCBI Taxonomy" id="1121881"/>
    <lineage>
        <taxon>Bacteria</taxon>
        <taxon>Bacillati</taxon>
        <taxon>Actinomycetota</taxon>
        <taxon>Acidimicrobiia</taxon>
        <taxon>Acidimicrobiales</taxon>
        <taxon>Acidimicrobiaceae</taxon>
        <taxon>Ferrithrix</taxon>
    </lineage>
</organism>
<dbReference type="STRING" id="1121881.SAMN02745225_01056"/>
<evidence type="ECO:0000313" key="1">
    <source>
        <dbReference type="EMBL" id="SHE58526.1"/>
    </source>
</evidence>
<sequence length="55" mass="6313">MHLGLDPIISDRQKQARLGWSNSMMARHYIDAISAEDQRAARYLASVLVQRDEDI</sequence>
<proteinExistence type="predicted"/>
<accession>A0A1M4UP86</accession>
<dbReference type="EMBL" id="FQUL01000011">
    <property type="protein sequence ID" value="SHE58526.1"/>
    <property type="molecule type" value="Genomic_DNA"/>
</dbReference>
<gene>
    <name evidence="1" type="ORF">SAMN02745225_01056</name>
</gene>
<name>A0A1M4UP86_9ACTN</name>